<dbReference type="EMBL" id="JTDF01022470">
    <property type="protein sequence ID" value="KAF8560468.1"/>
    <property type="molecule type" value="Genomic_DNA"/>
</dbReference>
<organism evidence="1 2">
    <name type="scientific">Paragonimus westermani</name>
    <dbReference type="NCBI Taxonomy" id="34504"/>
    <lineage>
        <taxon>Eukaryota</taxon>
        <taxon>Metazoa</taxon>
        <taxon>Spiralia</taxon>
        <taxon>Lophotrochozoa</taxon>
        <taxon>Platyhelminthes</taxon>
        <taxon>Trematoda</taxon>
        <taxon>Digenea</taxon>
        <taxon>Plagiorchiida</taxon>
        <taxon>Troglotremata</taxon>
        <taxon>Troglotrematidae</taxon>
        <taxon>Paragonimus</taxon>
    </lineage>
</organism>
<protein>
    <submittedName>
        <fullName evidence="1">Uncharacterized protein</fullName>
    </submittedName>
</protein>
<dbReference type="AlphaFoldDB" id="A0A8T0D1D9"/>
<reference evidence="1 2" key="1">
    <citation type="submission" date="2019-07" db="EMBL/GenBank/DDBJ databases">
        <title>Annotation for the trematode Paragonimus westermani.</title>
        <authorList>
            <person name="Choi Y.-J."/>
        </authorList>
    </citation>
    <scope>NUCLEOTIDE SEQUENCE [LARGE SCALE GENOMIC DNA]</scope>
    <source>
        <strain evidence="1">180907_Pwestermani</strain>
    </source>
</reference>
<proteinExistence type="predicted"/>
<sequence length="34" mass="3870">MIAIAQVRWPRSHQTAVCTGFVDSWFIAPKPARK</sequence>
<accession>A0A8T0D1D9</accession>
<comment type="caution">
    <text evidence="1">The sequence shown here is derived from an EMBL/GenBank/DDBJ whole genome shotgun (WGS) entry which is preliminary data.</text>
</comment>
<gene>
    <name evidence="1" type="ORF">P879_06396</name>
</gene>
<evidence type="ECO:0000313" key="1">
    <source>
        <dbReference type="EMBL" id="KAF8560468.1"/>
    </source>
</evidence>
<name>A0A8T0D1D9_9TREM</name>
<evidence type="ECO:0000313" key="2">
    <source>
        <dbReference type="Proteomes" id="UP000699462"/>
    </source>
</evidence>
<dbReference type="Proteomes" id="UP000699462">
    <property type="component" value="Unassembled WGS sequence"/>
</dbReference>
<keyword evidence="2" id="KW-1185">Reference proteome</keyword>